<organism evidence="6 7">
    <name type="scientific">Modicisalibacter tunisiensis</name>
    <dbReference type="NCBI Taxonomy" id="390637"/>
    <lineage>
        <taxon>Bacteria</taxon>
        <taxon>Pseudomonadati</taxon>
        <taxon>Pseudomonadota</taxon>
        <taxon>Gammaproteobacteria</taxon>
        <taxon>Oceanospirillales</taxon>
        <taxon>Halomonadaceae</taxon>
        <taxon>Modicisalibacter</taxon>
    </lineage>
</organism>
<dbReference type="EC" id="2.7.7.65" evidence="1"/>
<dbReference type="Pfam" id="PF00672">
    <property type="entry name" value="HAMP"/>
    <property type="match status" value="1"/>
</dbReference>
<keyword evidence="7" id="KW-1185">Reference proteome</keyword>
<evidence type="ECO:0000256" key="1">
    <source>
        <dbReference type="ARBA" id="ARBA00012528"/>
    </source>
</evidence>
<feature type="transmembrane region" description="Helical" evidence="3">
    <location>
        <begin position="193"/>
        <end position="217"/>
    </location>
</feature>
<evidence type="ECO:0000313" key="6">
    <source>
        <dbReference type="EMBL" id="MBZ9566240.1"/>
    </source>
</evidence>
<reference evidence="6 7" key="1">
    <citation type="submission" date="2021-05" db="EMBL/GenBank/DDBJ databases">
        <title>Petroleum and Energy Research Collection (APPE): ex situ preservation of microbial diversity associated with the oil industry and exploitation of its biotechnological potential.</title>
        <authorList>
            <person name="Paixao C.T.M."/>
            <person name="Gomes M.B."/>
            <person name="Oliveira V.M."/>
        </authorList>
    </citation>
    <scope>NUCLEOTIDE SEQUENCE [LARGE SCALE GENOMIC DNA]</scope>
    <source>
        <strain evidence="6 7">LIT2</strain>
    </source>
</reference>
<dbReference type="SUPFAM" id="SSF158472">
    <property type="entry name" value="HAMP domain-like"/>
    <property type="match status" value="1"/>
</dbReference>
<dbReference type="EMBL" id="JAGXFD010000001">
    <property type="protein sequence ID" value="MBZ9566240.1"/>
    <property type="molecule type" value="Genomic_DNA"/>
</dbReference>
<dbReference type="RefSeq" id="WP_224416631.1">
    <property type="nucleotide sequence ID" value="NZ_JAGXFC010000001.1"/>
</dbReference>
<feature type="domain" description="HAMP" evidence="4">
    <location>
        <begin position="214"/>
        <end position="266"/>
    </location>
</feature>
<feature type="transmembrane region" description="Helical" evidence="3">
    <location>
        <begin position="21"/>
        <end position="43"/>
    </location>
</feature>
<dbReference type="InterPro" id="IPR029787">
    <property type="entry name" value="Nucleotide_cyclase"/>
</dbReference>
<dbReference type="Pfam" id="PF00990">
    <property type="entry name" value="GGDEF"/>
    <property type="match status" value="1"/>
</dbReference>
<sequence>MKRTLCKVESLLRRLSVGKRLALAVAVLVVPMTVLIVVSVLVLERQEARLHRSVEEAVTLLVPLATLEYDLQRALTDVLAAETGESVPDYGGLTGAIDRLFSQLAGTASDRDLPPQSVARARSAWQSARPAIEGLVEQARPLHLAGDTPGFASVRRRLASAIGDLQQVQTHLSTAIKRRAARAVQTQQRQLEWLVGAWGVTLLIATAGLVLIVHSIVRPVRALGRTVQRLGAGDLTARADTDAGDELGAVAGYLNAMARHFVAWKRVTEDAANQDALTGLPNRRGILAALEAALAASAATQGSVGVLMIDVDRFKTINDQYGHAAGDQALNWVAQVLSSQLRGDDQVGRYAGDEFLAVLPGAGHEEARQIAERLCERVIQSARSDPRRPTLTLGVAASRGGEASAEALIAAADRALYRGKQAGRGRVGIG</sequence>
<comment type="catalytic activity">
    <reaction evidence="2">
        <text>2 GTP = 3',3'-c-di-GMP + 2 diphosphate</text>
        <dbReference type="Rhea" id="RHEA:24898"/>
        <dbReference type="ChEBI" id="CHEBI:33019"/>
        <dbReference type="ChEBI" id="CHEBI:37565"/>
        <dbReference type="ChEBI" id="CHEBI:58805"/>
        <dbReference type="EC" id="2.7.7.65"/>
    </reaction>
</comment>
<dbReference type="CDD" id="cd06225">
    <property type="entry name" value="HAMP"/>
    <property type="match status" value="1"/>
</dbReference>
<keyword evidence="3" id="KW-0812">Transmembrane</keyword>
<feature type="domain" description="GGDEF" evidence="5">
    <location>
        <begin position="302"/>
        <end position="430"/>
    </location>
</feature>
<dbReference type="InterPro" id="IPR043128">
    <property type="entry name" value="Rev_trsase/Diguanyl_cyclase"/>
</dbReference>
<evidence type="ECO:0000256" key="2">
    <source>
        <dbReference type="ARBA" id="ARBA00034247"/>
    </source>
</evidence>
<protein>
    <recommendedName>
        <fullName evidence="1">diguanylate cyclase</fullName>
        <ecNumber evidence="1">2.7.7.65</ecNumber>
    </recommendedName>
</protein>
<proteinExistence type="predicted"/>
<dbReference type="SMART" id="SM00267">
    <property type="entry name" value="GGDEF"/>
    <property type="match status" value="1"/>
</dbReference>
<dbReference type="Proteomes" id="UP001319883">
    <property type="component" value="Unassembled WGS sequence"/>
</dbReference>
<dbReference type="InterPro" id="IPR000160">
    <property type="entry name" value="GGDEF_dom"/>
</dbReference>
<evidence type="ECO:0000313" key="7">
    <source>
        <dbReference type="Proteomes" id="UP001319883"/>
    </source>
</evidence>
<evidence type="ECO:0000259" key="5">
    <source>
        <dbReference type="PROSITE" id="PS50887"/>
    </source>
</evidence>
<keyword evidence="6" id="KW-0808">Transferase</keyword>
<dbReference type="PANTHER" id="PTHR45138">
    <property type="entry name" value="REGULATORY COMPONENTS OF SENSORY TRANSDUCTION SYSTEM"/>
    <property type="match status" value="1"/>
</dbReference>
<dbReference type="GO" id="GO:0052621">
    <property type="term" value="F:diguanylate cyclase activity"/>
    <property type="evidence" value="ECO:0007669"/>
    <property type="project" value="UniProtKB-EC"/>
</dbReference>
<evidence type="ECO:0000256" key="3">
    <source>
        <dbReference type="SAM" id="Phobius"/>
    </source>
</evidence>
<keyword evidence="3" id="KW-0472">Membrane</keyword>
<dbReference type="InterPro" id="IPR050469">
    <property type="entry name" value="Diguanylate_Cyclase"/>
</dbReference>
<dbReference type="SUPFAM" id="SSF55073">
    <property type="entry name" value="Nucleotide cyclase"/>
    <property type="match status" value="1"/>
</dbReference>
<dbReference type="NCBIfam" id="TIGR00254">
    <property type="entry name" value="GGDEF"/>
    <property type="match status" value="1"/>
</dbReference>
<keyword evidence="3" id="KW-1133">Transmembrane helix</keyword>
<dbReference type="PANTHER" id="PTHR45138:SF9">
    <property type="entry name" value="DIGUANYLATE CYCLASE DGCM-RELATED"/>
    <property type="match status" value="1"/>
</dbReference>
<dbReference type="Gene3D" id="3.30.70.270">
    <property type="match status" value="1"/>
</dbReference>
<dbReference type="PROSITE" id="PS50885">
    <property type="entry name" value="HAMP"/>
    <property type="match status" value="1"/>
</dbReference>
<evidence type="ECO:0000259" key="4">
    <source>
        <dbReference type="PROSITE" id="PS50885"/>
    </source>
</evidence>
<dbReference type="CDD" id="cd01949">
    <property type="entry name" value="GGDEF"/>
    <property type="match status" value="1"/>
</dbReference>
<keyword evidence="6" id="KW-0548">Nucleotidyltransferase</keyword>
<gene>
    <name evidence="6" type="ORF">KGQ91_00810</name>
</gene>
<accession>A0ABS7WUF7</accession>
<dbReference type="InterPro" id="IPR003660">
    <property type="entry name" value="HAMP_dom"/>
</dbReference>
<dbReference type="SMART" id="SM00304">
    <property type="entry name" value="HAMP"/>
    <property type="match status" value="1"/>
</dbReference>
<name>A0ABS7WUF7_9GAMM</name>
<dbReference type="PROSITE" id="PS50887">
    <property type="entry name" value="GGDEF"/>
    <property type="match status" value="1"/>
</dbReference>
<comment type="caution">
    <text evidence="6">The sequence shown here is derived from an EMBL/GenBank/DDBJ whole genome shotgun (WGS) entry which is preliminary data.</text>
</comment>
<dbReference type="Gene3D" id="6.10.340.10">
    <property type="match status" value="1"/>
</dbReference>